<evidence type="ECO:0000256" key="6">
    <source>
        <dbReference type="RuleBase" id="RU000406"/>
    </source>
</evidence>
<evidence type="ECO:0000313" key="10">
    <source>
        <dbReference type="Proteomes" id="UP000053268"/>
    </source>
</evidence>
<keyword evidence="6" id="KW-0964">Secreted</keyword>
<comment type="subunit">
    <text evidence="2">Heterodimer of a B chain and an A chain linked by two disulfide bonds.</text>
</comment>
<keyword evidence="5" id="KW-1015">Disulfide bond</keyword>
<dbReference type="CDD" id="cd04366">
    <property type="entry name" value="IlGF_insulin_bombyxin_like"/>
    <property type="match status" value="1"/>
</dbReference>
<dbReference type="InterPro" id="IPR016179">
    <property type="entry name" value="Insulin-like"/>
</dbReference>
<feature type="domain" description="Insulin-like" evidence="8">
    <location>
        <begin position="27"/>
        <end position="100"/>
    </location>
</feature>
<evidence type="ECO:0000313" key="9">
    <source>
        <dbReference type="EMBL" id="KPI98656.1"/>
    </source>
</evidence>
<organism evidence="9 10">
    <name type="scientific">Papilio xuthus</name>
    <name type="common">Asian swallowtail butterfly</name>
    <dbReference type="NCBI Taxonomy" id="66420"/>
    <lineage>
        <taxon>Eukaryota</taxon>
        <taxon>Metazoa</taxon>
        <taxon>Ecdysozoa</taxon>
        <taxon>Arthropoda</taxon>
        <taxon>Hexapoda</taxon>
        <taxon>Insecta</taxon>
        <taxon>Pterygota</taxon>
        <taxon>Neoptera</taxon>
        <taxon>Endopterygota</taxon>
        <taxon>Lepidoptera</taxon>
        <taxon>Glossata</taxon>
        <taxon>Ditrysia</taxon>
        <taxon>Papilionoidea</taxon>
        <taxon>Papilionidae</taxon>
        <taxon>Papilioninae</taxon>
        <taxon>Papilio</taxon>
    </lineage>
</organism>
<dbReference type="InterPro" id="IPR022353">
    <property type="entry name" value="Insulin_CS"/>
</dbReference>
<feature type="chain" id="PRO_5008263885" evidence="7">
    <location>
        <begin position="22"/>
        <end position="100"/>
    </location>
</feature>
<dbReference type="SUPFAM" id="SSF56994">
    <property type="entry name" value="Insulin-like"/>
    <property type="match status" value="1"/>
</dbReference>
<dbReference type="GO" id="GO:0005179">
    <property type="term" value="F:hormone activity"/>
    <property type="evidence" value="ECO:0007669"/>
    <property type="project" value="InterPro"/>
</dbReference>
<dbReference type="Pfam" id="PF00049">
    <property type="entry name" value="Insulin"/>
    <property type="match status" value="1"/>
</dbReference>
<dbReference type="PANTHER" id="PTHR13647:SF4">
    <property type="entry name" value="INSULIN-LIKE PEPTIDE 1-RELATED"/>
    <property type="match status" value="1"/>
</dbReference>
<evidence type="ECO:0000256" key="5">
    <source>
        <dbReference type="ARBA" id="ARBA00023157"/>
    </source>
</evidence>
<dbReference type="Gene3D" id="1.10.100.10">
    <property type="entry name" value="Insulin-like"/>
    <property type="match status" value="1"/>
</dbReference>
<dbReference type="EMBL" id="KQ459583">
    <property type="protein sequence ID" value="KPI98656.1"/>
    <property type="molecule type" value="Genomic_DNA"/>
</dbReference>
<evidence type="ECO:0000259" key="8">
    <source>
        <dbReference type="SMART" id="SM00078"/>
    </source>
</evidence>
<evidence type="ECO:0000256" key="3">
    <source>
        <dbReference type="ARBA" id="ARBA00022685"/>
    </source>
</evidence>
<name>A0A194PZA6_PAPXU</name>
<proteinExistence type="inferred from homology"/>
<dbReference type="InterPro" id="IPR022352">
    <property type="entry name" value="Ins/IGF/rlx"/>
</dbReference>
<reference evidence="9 10" key="1">
    <citation type="journal article" date="2015" name="Nat. Commun.">
        <title>Outbred genome sequencing and CRISPR/Cas9 gene editing in butterflies.</title>
        <authorList>
            <person name="Li X."/>
            <person name="Fan D."/>
            <person name="Zhang W."/>
            <person name="Liu G."/>
            <person name="Zhang L."/>
            <person name="Zhao L."/>
            <person name="Fang X."/>
            <person name="Chen L."/>
            <person name="Dong Y."/>
            <person name="Chen Y."/>
            <person name="Ding Y."/>
            <person name="Zhao R."/>
            <person name="Feng M."/>
            <person name="Zhu Y."/>
            <person name="Feng Y."/>
            <person name="Jiang X."/>
            <person name="Zhu D."/>
            <person name="Xiang H."/>
            <person name="Feng X."/>
            <person name="Li S."/>
            <person name="Wang J."/>
            <person name="Zhang G."/>
            <person name="Kronforst M.R."/>
            <person name="Wang W."/>
        </authorList>
    </citation>
    <scope>NUCLEOTIDE SEQUENCE [LARGE SCALE GENOMIC DNA]</scope>
    <source>
        <strain evidence="9">Ya'a_city_454_Px</strain>
        <tissue evidence="9">Whole body</tissue>
    </source>
</reference>
<sequence>MKNLLPLVFFSILCTVYVVRCQDNFGQVYCGRRLASALALLCEDAPQTVLLKRSGARSWMHGAWPLLPAQRARSLARAKRQVVAECCEKPCTIDELFSYC</sequence>
<keyword evidence="4 7" id="KW-0732">Signal</keyword>
<protein>
    <submittedName>
        <fullName evidence="9">Bombyxin A-3-like</fullName>
    </submittedName>
</protein>
<comment type="subcellular location">
    <subcellularLocation>
        <location evidence="6">Secreted</location>
    </subcellularLocation>
</comment>
<dbReference type="PROSITE" id="PS00262">
    <property type="entry name" value="INSULIN"/>
    <property type="match status" value="1"/>
</dbReference>
<keyword evidence="10" id="KW-1185">Reference proteome</keyword>
<dbReference type="AlphaFoldDB" id="A0A194PZA6"/>
<evidence type="ECO:0000256" key="1">
    <source>
        <dbReference type="ARBA" id="ARBA00009034"/>
    </source>
</evidence>
<keyword evidence="3" id="KW-0165">Cleavage on pair of basic residues</keyword>
<evidence type="ECO:0000256" key="4">
    <source>
        <dbReference type="ARBA" id="ARBA00022729"/>
    </source>
</evidence>
<dbReference type="Proteomes" id="UP000053268">
    <property type="component" value="Unassembled WGS sequence"/>
</dbReference>
<comment type="similarity">
    <text evidence="1 6">Belongs to the insulin family.</text>
</comment>
<dbReference type="GO" id="GO:0005576">
    <property type="term" value="C:extracellular region"/>
    <property type="evidence" value="ECO:0007669"/>
    <property type="project" value="UniProtKB-SubCell"/>
</dbReference>
<feature type="signal peptide" evidence="7">
    <location>
        <begin position="1"/>
        <end position="21"/>
    </location>
</feature>
<accession>A0A194PZA6</accession>
<dbReference type="SMART" id="SM00078">
    <property type="entry name" value="IlGF"/>
    <property type="match status" value="1"/>
</dbReference>
<dbReference type="InterPro" id="IPR036438">
    <property type="entry name" value="Insulin-like_sf"/>
</dbReference>
<evidence type="ECO:0000256" key="7">
    <source>
        <dbReference type="SAM" id="SignalP"/>
    </source>
</evidence>
<gene>
    <name evidence="9" type="ORF">RR46_04629</name>
</gene>
<evidence type="ECO:0000256" key="2">
    <source>
        <dbReference type="ARBA" id="ARBA00011207"/>
    </source>
</evidence>
<dbReference type="PRINTS" id="PR00276">
    <property type="entry name" value="INSULINFAMLY"/>
</dbReference>
<dbReference type="PANTHER" id="PTHR13647">
    <property type="entry name" value="INSULIN-LIKE PEPTIDE 2-RELATED"/>
    <property type="match status" value="1"/>
</dbReference>